<dbReference type="Pfam" id="PF03018">
    <property type="entry name" value="Dirigent"/>
    <property type="match status" value="1"/>
</dbReference>
<keyword evidence="3 4" id="KW-0964">Secreted</keyword>
<dbReference type="InterPro" id="IPR004265">
    <property type="entry name" value="Dirigent"/>
</dbReference>
<dbReference type="GO" id="GO:0048046">
    <property type="term" value="C:apoplast"/>
    <property type="evidence" value="ECO:0007669"/>
    <property type="project" value="UniProtKB-SubCell"/>
</dbReference>
<dbReference type="Gene3D" id="2.40.480.10">
    <property type="entry name" value="Allene oxide cyclase-like"/>
    <property type="match status" value="1"/>
</dbReference>
<dbReference type="OrthoDB" id="1928589at2759"/>
<dbReference type="InterPro" id="IPR044859">
    <property type="entry name" value="Allene_oxi_cyc_Dirigent"/>
</dbReference>
<proteinExistence type="inferred from homology"/>
<name>A0A1Y1IKA9_KLENI</name>
<dbReference type="EMBL" id="DF237437">
    <property type="protein sequence ID" value="GAQ89107.1"/>
    <property type="molecule type" value="Genomic_DNA"/>
</dbReference>
<dbReference type="AlphaFoldDB" id="A0A1Y1IKA9"/>
<evidence type="ECO:0000313" key="6">
    <source>
        <dbReference type="Proteomes" id="UP000054558"/>
    </source>
</evidence>
<sequence length="184" mass="19789">MAPSPLAVLAALALLVIATPCTAHSENGTFWLVAENTQSPGARSADYLTLPAVANATRIGDYTAFSQNVYAINKTLGDFTPRSREFYGHLTGVSTVVNGPTANTTTLFQAQLTIVFREGHYAGSTIVLSGVYYTSDLTRRYSIIGGSDDFKYVRGEATVNSTVINGLPGAGNEYYLYVNYDVKH</sequence>
<feature type="chain" id="PRO_5011827894" description="Dirigent protein" evidence="4">
    <location>
        <begin position="24"/>
        <end position="184"/>
    </location>
</feature>
<evidence type="ECO:0000256" key="1">
    <source>
        <dbReference type="ARBA" id="ARBA00010746"/>
    </source>
</evidence>
<accession>A0A1Y1IKA9</accession>
<evidence type="ECO:0000256" key="2">
    <source>
        <dbReference type="ARBA" id="ARBA00011738"/>
    </source>
</evidence>
<keyword evidence="6" id="KW-1185">Reference proteome</keyword>
<comment type="subunit">
    <text evidence="2 4">Homodimer.</text>
</comment>
<dbReference type="GO" id="GO:0009699">
    <property type="term" value="P:phenylpropanoid biosynthetic process"/>
    <property type="evidence" value="ECO:0007669"/>
    <property type="project" value="UniProtKB-ARBA"/>
</dbReference>
<comment type="subcellular location">
    <subcellularLocation>
        <location evidence="4">Secreted</location>
        <location evidence="4">Extracellular space</location>
        <location evidence="4">Apoplast</location>
    </subcellularLocation>
</comment>
<keyword evidence="4" id="KW-0732">Signal</keyword>
<evidence type="ECO:0000256" key="3">
    <source>
        <dbReference type="ARBA" id="ARBA00022525"/>
    </source>
</evidence>
<gene>
    <name evidence="5" type="ORF">KFL_004880020</name>
</gene>
<comment type="similarity">
    <text evidence="1 4">Belongs to the plant dirigent protein family.</text>
</comment>
<evidence type="ECO:0000313" key="5">
    <source>
        <dbReference type="EMBL" id="GAQ89107.1"/>
    </source>
</evidence>
<organism evidence="5 6">
    <name type="scientific">Klebsormidium nitens</name>
    <name type="common">Green alga</name>
    <name type="synonym">Ulothrix nitens</name>
    <dbReference type="NCBI Taxonomy" id="105231"/>
    <lineage>
        <taxon>Eukaryota</taxon>
        <taxon>Viridiplantae</taxon>
        <taxon>Streptophyta</taxon>
        <taxon>Klebsormidiophyceae</taxon>
        <taxon>Klebsormidiales</taxon>
        <taxon>Klebsormidiaceae</taxon>
        <taxon>Klebsormidium</taxon>
    </lineage>
</organism>
<evidence type="ECO:0000256" key="4">
    <source>
        <dbReference type="RuleBase" id="RU363099"/>
    </source>
</evidence>
<reference evidence="5 6" key="1">
    <citation type="journal article" date="2014" name="Nat. Commun.">
        <title>Klebsormidium flaccidum genome reveals primary factors for plant terrestrial adaptation.</title>
        <authorList>
            <person name="Hori K."/>
            <person name="Maruyama F."/>
            <person name="Fujisawa T."/>
            <person name="Togashi T."/>
            <person name="Yamamoto N."/>
            <person name="Seo M."/>
            <person name="Sato S."/>
            <person name="Yamada T."/>
            <person name="Mori H."/>
            <person name="Tajima N."/>
            <person name="Moriyama T."/>
            <person name="Ikeuchi M."/>
            <person name="Watanabe M."/>
            <person name="Wada H."/>
            <person name="Kobayashi K."/>
            <person name="Saito M."/>
            <person name="Masuda T."/>
            <person name="Sasaki-Sekimoto Y."/>
            <person name="Mashiguchi K."/>
            <person name="Awai K."/>
            <person name="Shimojima M."/>
            <person name="Masuda S."/>
            <person name="Iwai M."/>
            <person name="Nobusawa T."/>
            <person name="Narise T."/>
            <person name="Kondo S."/>
            <person name="Saito H."/>
            <person name="Sato R."/>
            <person name="Murakawa M."/>
            <person name="Ihara Y."/>
            <person name="Oshima-Yamada Y."/>
            <person name="Ohtaka K."/>
            <person name="Satoh M."/>
            <person name="Sonobe K."/>
            <person name="Ishii M."/>
            <person name="Ohtani R."/>
            <person name="Kanamori-Sato M."/>
            <person name="Honoki R."/>
            <person name="Miyazaki D."/>
            <person name="Mochizuki H."/>
            <person name="Umetsu J."/>
            <person name="Higashi K."/>
            <person name="Shibata D."/>
            <person name="Kamiya Y."/>
            <person name="Sato N."/>
            <person name="Nakamura Y."/>
            <person name="Tabata S."/>
            <person name="Ida S."/>
            <person name="Kurokawa K."/>
            <person name="Ohta H."/>
        </authorList>
    </citation>
    <scope>NUCLEOTIDE SEQUENCE [LARGE SCALE GENOMIC DNA]</scope>
    <source>
        <strain evidence="5 6">NIES-2285</strain>
    </source>
</reference>
<protein>
    <recommendedName>
        <fullName evidence="4">Dirigent protein</fullName>
    </recommendedName>
</protein>
<dbReference type="Proteomes" id="UP000054558">
    <property type="component" value="Unassembled WGS sequence"/>
</dbReference>
<feature type="signal peptide" evidence="4">
    <location>
        <begin position="1"/>
        <end position="23"/>
    </location>
</feature>
<keyword evidence="4" id="KW-0052">Apoplast</keyword>
<comment type="function">
    <text evidence="4">Dirigent proteins impart stereoselectivity on the phenoxy radical-coupling reaction, yielding optically active lignans from two molecules of coniferyl alcohol in the biosynthesis of lignans, flavonolignans, and alkaloids and thus plays a central role in plant secondary metabolism.</text>
</comment>